<evidence type="ECO:0000256" key="5">
    <source>
        <dbReference type="ARBA" id="ARBA00023242"/>
    </source>
</evidence>
<evidence type="ECO:0000256" key="1">
    <source>
        <dbReference type="ARBA" id="ARBA00004123"/>
    </source>
</evidence>
<dbReference type="GO" id="GO:0003723">
    <property type="term" value="F:RNA binding"/>
    <property type="evidence" value="ECO:0007669"/>
    <property type="project" value="TreeGrafter"/>
</dbReference>
<dbReference type="GO" id="GO:0016787">
    <property type="term" value="F:hydrolase activity"/>
    <property type="evidence" value="ECO:0007669"/>
    <property type="project" value="UniProtKB-KW"/>
</dbReference>
<evidence type="ECO:0000256" key="4">
    <source>
        <dbReference type="ARBA" id="ARBA00022801"/>
    </source>
</evidence>
<feature type="compositionally biased region" description="Basic and acidic residues" evidence="6">
    <location>
        <begin position="661"/>
        <end position="671"/>
    </location>
</feature>
<dbReference type="InterPro" id="IPR002738">
    <property type="entry name" value="RNase_P_p30"/>
</dbReference>
<sequence length="716" mass="77248">MSCLLPLSSAEAGEAGGGREEKRREMAAPPLLFYDLSVLPSPSSSSSGDGRLQLLATTARALELGYAAVALDHPHRGLLADSDRCRTGPFPPLSSLPLPSSAALHRRRLASPASEPFRQYTRITLSLDSAAAAASALAPSAARLLRTYDIVAARPLTQAAFDHLCQAPLSAQHLDLISIDFSSNSKLPFRIKLPMLKLAIQKGLHFEIAYSPLISTDSNAKRNFLAEVKLLVDWTKGKNLIISSAAHTATQIRAPYDVINLSACLLGLPMNRAKAALSANCRSLVSNALIKKHFYKETIRVDRLLPNEQLSSTKFKLVDWIGWNSVASEGGANQLEPSSNFDELTGSPMCGIMEEASREKAHNSDDVPIFAKLSEQSSDQEQIPSQTQDDAVQVDRTETPIDCVQSILPTSFHHQNDVIETAGNGEVVLDPFVQAPAGCSADSKSIAKHAEFVQDAMEVDTTESCRLNLIVGDNIPSTSDTSLKLLGCALPHGIELSGTSLLDQGPSQSSELLTNAAFKHHTDCTCSEREKTLLVHEIPSGTDVCPEDKDLDQPNGMQVDTESFRVTSEPVMCPPGGVDDNAPLNLSFYSSHKLSGDVIIQKAVTKGKMEQSTDGNMEQTVENEAEPIDTKTRTSISVEPISHGQEIRSTSYTKSSDASCESDKLKEHNSEETNASSEKSVAKADELIVKSPYPSGKFEMSMIRSVNALTVNTVLL</sequence>
<evidence type="ECO:0000256" key="6">
    <source>
        <dbReference type="SAM" id="MobiDB-lite"/>
    </source>
</evidence>
<keyword evidence="3" id="KW-0819">tRNA processing</keyword>
<dbReference type="Gene3D" id="3.20.20.140">
    <property type="entry name" value="Metal-dependent hydrolases"/>
    <property type="match status" value="1"/>
</dbReference>
<dbReference type="FunFam" id="3.20.20.140:FF:000044">
    <property type="entry name" value="Polymerase/histidinol phosphatase-like protein"/>
    <property type="match status" value="1"/>
</dbReference>
<feature type="region of interest" description="Disordered" evidence="6">
    <location>
        <begin position="1"/>
        <end position="23"/>
    </location>
</feature>
<evidence type="ECO:0000313" key="8">
    <source>
        <dbReference type="Proteomes" id="UP001341281"/>
    </source>
</evidence>
<dbReference type="GO" id="GO:0005655">
    <property type="term" value="C:nucleolar ribonuclease P complex"/>
    <property type="evidence" value="ECO:0007669"/>
    <property type="project" value="TreeGrafter"/>
</dbReference>
<comment type="similarity">
    <text evidence="2">Belongs to the eukaryotic/archaeal RNase P protein component 3 family.</text>
</comment>
<dbReference type="Proteomes" id="UP001341281">
    <property type="component" value="Chromosome 01"/>
</dbReference>
<protein>
    <submittedName>
        <fullName evidence="7">Uncharacterized protein</fullName>
    </submittedName>
</protein>
<gene>
    <name evidence="7" type="ORF">U9M48_005720</name>
</gene>
<evidence type="ECO:0000256" key="3">
    <source>
        <dbReference type="ARBA" id="ARBA00022694"/>
    </source>
</evidence>
<dbReference type="GO" id="GO:0008033">
    <property type="term" value="P:tRNA processing"/>
    <property type="evidence" value="ECO:0007669"/>
    <property type="project" value="UniProtKB-KW"/>
</dbReference>
<keyword evidence="4" id="KW-0378">Hydrolase</keyword>
<accession>A0AAQ3PSU3</accession>
<organism evidence="7 8">
    <name type="scientific">Paspalum notatum var. saurae</name>
    <dbReference type="NCBI Taxonomy" id="547442"/>
    <lineage>
        <taxon>Eukaryota</taxon>
        <taxon>Viridiplantae</taxon>
        <taxon>Streptophyta</taxon>
        <taxon>Embryophyta</taxon>
        <taxon>Tracheophyta</taxon>
        <taxon>Spermatophyta</taxon>
        <taxon>Magnoliopsida</taxon>
        <taxon>Liliopsida</taxon>
        <taxon>Poales</taxon>
        <taxon>Poaceae</taxon>
        <taxon>PACMAD clade</taxon>
        <taxon>Panicoideae</taxon>
        <taxon>Andropogonodae</taxon>
        <taxon>Paspaleae</taxon>
        <taxon>Paspalinae</taxon>
        <taxon>Paspalum</taxon>
    </lineage>
</organism>
<feature type="compositionally biased region" description="Polar residues" evidence="6">
    <location>
        <begin position="610"/>
        <end position="620"/>
    </location>
</feature>
<name>A0AAQ3PSU3_PASNO</name>
<dbReference type="InterPro" id="IPR016195">
    <property type="entry name" value="Pol/histidinol_Pase-like"/>
</dbReference>
<dbReference type="PANTHER" id="PTHR13031">
    <property type="entry name" value="RIBONUCLEASE P SUBUNIT P30"/>
    <property type="match status" value="1"/>
</dbReference>
<evidence type="ECO:0000313" key="7">
    <source>
        <dbReference type="EMBL" id="WVZ54999.1"/>
    </source>
</evidence>
<feature type="compositionally biased region" description="Polar residues" evidence="6">
    <location>
        <begin position="647"/>
        <end position="659"/>
    </location>
</feature>
<keyword evidence="5" id="KW-0539">Nucleus</keyword>
<dbReference type="Pfam" id="PF01876">
    <property type="entry name" value="RNase_P_p30"/>
    <property type="match status" value="1"/>
</dbReference>
<dbReference type="AlphaFoldDB" id="A0AAQ3PSU3"/>
<dbReference type="EMBL" id="CP144745">
    <property type="protein sequence ID" value="WVZ54999.1"/>
    <property type="molecule type" value="Genomic_DNA"/>
</dbReference>
<feature type="region of interest" description="Disordered" evidence="6">
    <location>
        <begin position="609"/>
        <end position="682"/>
    </location>
</feature>
<evidence type="ECO:0000256" key="2">
    <source>
        <dbReference type="ARBA" id="ARBA00007331"/>
    </source>
</evidence>
<proteinExistence type="inferred from homology"/>
<reference evidence="7 8" key="1">
    <citation type="submission" date="2024-02" db="EMBL/GenBank/DDBJ databases">
        <title>High-quality chromosome-scale genome assembly of Pensacola bahiagrass (Paspalum notatum Flugge var. saurae).</title>
        <authorList>
            <person name="Vega J.M."/>
            <person name="Podio M."/>
            <person name="Orjuela J."/>
            <person name="Siena L.A."/>
            <person name="Pessino S.C."/>
            <person name="Combes M.C."/>
            <person name="Mariac C."/>
            <person name="Albertini E."/>
            <person name="Pupilli F."/>
            <person name="Ortiz J.P.A."/>
            <person name="Leblanc O."/>
        </authorList>
    </citation>
    <scope>NUCLEOTIDE SEQUENCE [LARGE SCALE GENOMIC DNA]</scope>
    <source>
        <strain evidence="7">R1</strain>
        <tissue evidence="7">Leaf</tissue>
    </source>
</reference>
<comment type="subcellular location">
    <subcellularLocation>
        <location evidence="1">Nucleus</location>
    </subcellularLocation>
</comment>
<dbReference type="SUPFAM" id="SSF89550">
    <property type="entry name" value="PHP domain-like"/>
    <property type="match status" value="1"/>
</dbReference>
<dbReference type="PANTHER" id="PTHR13031:SF0">
    <property type="entry name" value="RIBONUCLEASE P PROTEIN SUBUNIT P30"/>
    <property type="match status" value="1"/>
</dbReference>
<keyword evidence="8" id="KW-1185">Reference proteome</keyword>